<feature type="domain" description="Ku" evidence="13">
    <location>
        <begin position="342"/>
        <end position="492"/>
    </location>
</feature>
<evidence type="ECO:0000256" key="3">
    <source>
        <dbReference type="ARBA" id="ARBA00022741"/>
    </source>
</evidence>
<keyword evidence="8" id="KW-0238">DNA-binding</keyword>
<keyword evidence="11" id="KW-0539">Nucleus</keyword>
<proteinExistence type="inferred from homology"/>
<dbReference type="InterPro" id="IPR006165">
    <property type="entry name" value="Ku70"/>
</dbReference>
<dbReference type="Gene3D" id="1.10.1600.10">
    <property type="match status" value="1"/>
</dbReference>
<evidence type="ECO:0000259" key="13">
    <source>
        <dbReference type="SMART" id="SM00559"/>
    </source>
</evidence>
<organism evidence="14 15">
    <name type="scientific">Necator americanus</name>
    <name type="common">Human hookworm</name>
    <dbReference type="NCBI Taxonomy" id="51031"/>
    <lineage>
        <taxon>Eukaryota</taxon>
        <taxon>Metazoa</taxon>
        <taxon>Ecdysozoa</taxon>
        <taxon>Nematoda</taxon>
        <taxon>Chromadorea</taxon>
        <taxon>Rhabditida</taxon>
        <taxon>Rhabditina</taxon>
        <taxon>Rhabditomorpha</taxon>
        <taxon>Strongyloidea</taxon>
        <taxon>Ancylostomatidae</taxon>
        <taxon>Bunostominae</taxon>
        <taxon>Necator</taxon>
    </lineage>
</organism>
<keyword evidence="10" id="KW-0234">DNA repair</keyword>
<dbReference type="InterPro" id="IPR036361">
    <property type="entry name" value="SAP_dom_sf"/>
</dbReference>
<evidence type="ECO:0000256" key="9">
    <source>
        <dbReference type="ARBA" id="ARBA00023172"/>
    </source>
</evidence>
<dbReference type="SUPFAM" id="SSF100939">
    <property type="entry name" value="SPOC domain-like"/>
    <property type="match status" value="1"/>
</dbReference>
<evidence type="ECO:0000256" key="6">
    <source>
        <dbReference type="ARBA" id="ARBA00022806"/>
    </source>
</evidence>
<evidence type="ECO:0000256" key="1">
    <source>
        <dbReference type="ARBA" id="ARBA00004123"/>
    </source>
</evidence>
<dbReference type="Gene3D" id="3.40.50.410">
    <property type="entry name" value="von Willebrand factor, type A domain"/>
    <property type="match status" value="1"/>
</dbReference>
<keyword evidence="15" id="KW-1185">Reference proteome</keyword>
<accession>A0ABR1C1T1</accession>
<comment type="similarity">
    <text evidence="2">Belongs to the ku70 family.</text>
</comment>
<evidence type="ECO:0000256" key="7">
    <source>
        <dbReference type="ARBA" id="ARBA00022840"/>
    </source>
</evidence>
<keyword evidence="4" id="KW-0227">DNA damage</keyword>
<evidence type="ECO:0000313" key="15">
    <source>
        <dbReference type="Proteomes" id="UP001303046"/>
    </source>
</evidence>
<dbReference type="PIRSF" id="PIRSF003033">
    <property type="entry name" value="Ku70"/>
    <property type="match status" value="1"/>
</dbReference>
<protein>
    <recommendedName>
        <fullName evidence="13">Ku domain-containing protein</fullName>
    </recommendedName>
</protein>
<dbReference type="InterPro" id="IPR036465">
    <property type="entry name" value="vWFA_dom_sf"/>
</dbReference>
<dbReference type="CDD" id="cd00788">
    <property type="entry name" value="KU70"/>
    <property type="match status" value="1"/>
</dbReference>
<evidence type="ECO:0000256" key="10">
    <source>
        <dbReference type="ARBA" id="ARBA00023204"/>
    </source>
</evidence>
<evidence type="ECO:0000256" key="2">
    <source>
        <dbReference type="ARBA" id="ARBA00005240"/>
    </source>
</evidence>
<dbReference type="InterPro" id="IPR005161">
    <property type="entry name" value="Ku_N"/>
</dbReference>
<dbReference type="InterPro" id="IPR006164">
    <property type="entry name" value="DNA_bd_Ku70/Ku80"/>
</dbReference>
<keyword evidence="7" id="KW-0067">ATP-binding</keyword>
<sequence>MDEEGDDYEFGDTSESNKKYTMFWIDGGANMFEGGEDCDFKRAIKAVFNQLLKIGCSGSRTHRYGLFVANTAKSETKSPGAVKHCVEWFDLKVRSDHESGEDQRRVCALKEFIDQEDIKSAFDESFEGHCKCDLSTLLWYSRKIFMEQGVSQRQQTVVYITNDINPFEENWATQIEGYFTRMKKGVNSFRHQKGKRTMGDFSVVLLRKEDDDDDETYERDTRVWRQLDPNIGASSTIEDLETQMFQKTFSLRAFSNIPFELGPGVKFSVAVYALASEARPPAKEYVDYDTENPVEKRQVWMSRDDILSQSITNKAHGDIDVKEEMETDVLEDTKWLEHEVESRTRAKFELKKAIKIGGECIVSEQHEIEELGRFDAKGIVLLGFKSISEINFENHIQPSRFIYPDESNVLGSACLYRALLERCWERKMAMICRFCSRSNQKVRLVALVPHMSEKNENRADTIRDYDFDGFHVIFLPFAEDVRDVSEKMKCPQGEWPKPSSSDISVASAFVKKLTGSYTPSQYENPRLQSFYAMIIENVVGEQIVKPTDTLLPYHARPEWASRVRKEAESFVRHFNLEELCKMSSPAGRKRADDGGGPTNGVRAKKSKLDSAEMDIREIAEKGQLETLTVVQLRAAIGEHLSCTVKQGTRKAEMVEMLKKYFKV</sequence>
<evidence type="ECO:0000256" key="4">
    <source>
        <dbReference type="ARBA" id="ARBA00022763"/>
    </source>
</evidence>
<dbReference type="SMART" id="SM00559">
    <property type="entry name" value="Ku78"/>
    <property type="match status" value="1"/>
</dbReference>
<dbReference type="InterPro" id="IPR016194">
    <property type="entry name" value="SPOC-like_C_dom_sf"/>
</dbReference>
<evidence type="ECO:0000256" key="8">
    <source>
        <dbReference type="ARBA" id="ARBA00023125"/>
    </source>
</evidence>
<dbReference type="EMBL" id="JAVFWL010000001">
    <property type="protein sequence ID" value="KAK6731231.1"/>
    <property type="molecule type" value="Genomic_DNA"/>
</dbReference>
<evidence type="ECO:0000256" key="12">
    <source>
        <dbReference type="SAM" id="MobiDB-lite"/>
    </source>
</evidence>
<evidence type="ECO:0000313" key="14">
    <source>
        <dbReference type="EMBL" id="KAK6731231.1"/>
    </source>
</evidence>
<keyword evidence="3" id="KW-0547">Nucleotide-binding</keyword>
<dbReference type="SUPFAM" id="SSF53300">
    <property type="entry name" value="vWA-like"/>
    <property type="match status" value="1"/>
</dbReference>
<feature type="region of interest" description="Disordered" evidence="12">
    <location>
        <begin position="585"/>
        <end position="607"/>
    </location>
</feature>
<comment type="caution">
    <text evidence="14">The sequence shown here is derived from an EMBL/GenBank/DDBJ whole genome shotgun (WGS) entry which is preliminary data.</text>
</comment>
<keyword evidence="9" id="KW-0233">DNA recombination</keyword>
<comment type="subcellular location">
    <subcellularLocation>
        <location evidence="1">Nucleus</location>
    </subcellularLocation>
</comment>
<dbReference type="Gene3D" id="4.10.970.10">
    <property type="entry name" value="Ku70, bridge and pillars"/>
    <property type="match status" value="1"/>
</dbReference>
<keyword evidence="5" id="KW-0378">Hydrolase</keyword>
<dbReference type="PANTHER" id="PTHR12604">
    <property type="entry name" value="KU AUTOANTIGEN DNA HELICASE"/>
    <property type="match status" value="1"/>
</dbReference>
<dbReference type="Proteomes" id="UP001303046">
    <property type="component" value="Unassembled WGS sequence"/>
</dbReference>
<dbReference type="InterPro" id="IPR027388">
    <property type="entry name" value="Ku70_bridge/pillars_dom_sf"/>
</dbReference>
<dbReference type="PANTHER" id="PTHR12604:SF2">
    <property type="entry name" value="X-RAY REPAIR CROSS-COMPLEMENTING PROTEIN 6"/>
    <property type="match status" value="1"/>
</dbReference>
<name>A0ABR1C1T1_NECAM</name>
<gene>
    <name evidence="14" type="primary">Necator_chrI.g3726</name>
    <name evidence="14" type="ORF">RB195_007597</name>
</gene>
<dbReference type="Pfam" id="PF03731">
    <property type="entry name" value="Ku_N"/>
    <property type="match status" value="1"/>
</dbReference>
<evidence type="ECO:0000256" key="11">
    <source>
        <dbReference type="ARBA" id="ARBA00023242"/>
    </source>
</evidence>
<keyword evidence="6" id="KW-0347">Helicase</keyword>
<dbReference type="Pfam" id="PF02735">
    <property type="entry name" value="Ku"/>
    <property type="match status" value="1"/>
</dbReference>
<reference evidence="14 15" key="1">
    <citation type="submission" date="2023-08" db="EMBL/GenBank/DDBJ databases">
        <title>A Necator americanus chromosomal reference genome.</title>
        <authorList>
            <person name="Ilik V."/>
            <person name="Petrzelkova K.J."/>
            <person name="Pardy F."/>
            <person name="Fuh T."/>
            <person name="Niatou-Singa F.S."/>
            <person name="Gouil Q."/>
            <person name="Baker L."/>
            <person name="Ritchie M.E."/>
            <person name="Jex A.R."/>
            <person name="Gazzola D."/>
            <person name="Li H."/>
            <person name="Toshio Fujiwara R."/>
            <person name="Zhan B."/>
            <person name="Aroian R.V."/>
            <person name="Pafco B."/>
            <person name="Schwarz E.M."/>
        </authorList>
    </citation>
    <scope>NUCLEOTIDE SEQUENCE [LARGE SCALE GENOMIC DNA]</scope>
    <source>
        <strain evidence="14 15">Aroian</strain>
        <tissue evidence="14">Whole animal</tissue>
    </source>
</reference>
<dbReference type="Gene3D" id="1.10.720.30">
    <property type="entry name" value="SAP domain"/>
    <property type="match status" value="1"/>
</dbReference>
<dbReference type="Gene3D" id="2.40.290.10">
    <property type="match status" value="1"/>
</dbReference>
<dbReference type="InterPro" id="IPR047087">
    <property type="entry name" value="KU70_core_dom"/>
</dbReference>
<evidence type="ECO:0000256" key="5">
    <source>
        <dbReference type="ARBA" id="ARBA00022801"/>
    </source>
</evidence>